<protein>
    <submittedName>
        <fullName evidence="1">Uncharacterized protein</fullName>
    </submittedName>
</protein>
<gene>
    <name evidence="1" type="ORF">ACH5RR_030122</name>
</gene>
<evidence type="ECO:0000313" key="1">
    <source>
        <dbReference type="EMBL" id="KAL3510721.1"/>
    </source>
</evidence>
<accession>A0ABD2YV41</accession>
<sequence length="114" mass="12951">MECFDVDRMCLNVHGNSILVGPIDVKYVFGLNSEGLKSKSKYVIENLVNGTRRRRERNAGSIDGCILFLKIFYSENFSSDSLQVTPTKKPMEVVGKYPQRFKDGKKDIEARLAE</sequence>
<keyword evidence="2" id="KW-1185">Reference proteome</keyword>
<evidence type="ECO:0000313" key="2">
    <source>
        <dbReference type="Proteomes" id="UP001630127"/>
    </source>
</evidence>
<comment type="caution">
    <text evidence="1">The sequence shown here is derived from an EMBL/GenBank/DDBJ whole genome shotgun (WGS) entry which is preliminary data.</text>
</comment>
<dbReference type="EMBL" id="JBJUIK010000012">
    <property type="protein sequence ID" value="KAL3510721.1"/>
    <property type="molecule type" value="Genomic_DNA"/>
</dbReference>
<organism evidence="1 2">
    <name type="scientific">Cinchona calisaya</name>
    <dbReference type="NCBI Taxonomy" id="153742"/>
    <lineage>
        <taxon>Eukaryota</taxon>
        <taxon>Viridiplantae</taxon>
        <taxon>Streptophyta</taxon>
        <taxon>Embryophyta</taxon>
        <taxon>Tracheophyta</taxon>
        <taxon>Spermatophyta</taxon>
        <taxon>Magnoliopsida</taxon>
        <taxon>eudicotyledons</taxon>
        <taxon>Gunneridae</taxon>
        <taxon>Pentapetalae</taxon>
        <taxon>asterids</taxon>
        <taxon>lamiids</taxon>
        <taxon>Gentianales</taxon>
        <taxon>Rubiaceae</taxon>
        <taxon>Cinchonoideae</taxon>
        <taxon>Cinchoneae</taxon>
        <taxon>Cinchona</taxon>
    </lineage>
</organism>
<dbReference type="Proteomes" id="UP001630127">
    <property type="component" value="Unassembled WGS sequence"/>
</dbReference>
<reference evidence="1 2" key="1">
    <citation type="submission" date="2024-11" db="EMBL/GenBank/DDBJ databases">
        <title>A near-complete genome assembly of Cinchona calisaya.</title>
        <authorList>
            <person name="Lian D.C."/>
            <person name="Zhao X.W."/>
            <person name="Wei L."/>
        </authorList>
    </citation>
    <scope>NUCLEOTIDE SEQUENCE [LARGE SCALE GENOMIC DNA]</scope>
    <source>
        <tissue evidence="1">Nenye</tissue>
    </source>
</reference>
<proteinExistence type="predicted"/>
<dbReference type="AlphaFoldDB" id="A0ABD2YV41"/>
<name>A0ABD2YV41_9GENT</name>